<evidence type="ECO:0000313" key="3">
    <source>
        <dbReference type="Proteomes" id="UP000243207"/>
    </source>
</evidence>
<evidence type="ECO:0000313" key="2">
    <source>
        <dbReference type="EMBL" id="SDR73455.1"/>
    </source>
</evidence>
<feature type="transmembrane region" description="Helical" evidence="1">
    <location>
        <begin position="27"/>
        <end position="45"/>
    </location>
</feature>
<evidence type="ECO:0008006" key="4">
    <source>
        <dbReference type="Google" id="ProtNLM"/>
    </source>
</evidence>
<keyword evidence="3" id="KW-1185">Reference proteome</keyword>
<keyword evidence="1" id="KW-1133">Transmembrane helix</keyword>
<protein>
    <recommendedName>
        <fullName evidence="4">Multidrug transporter</fullName>
    </recommendedName>
</protein>
<gene>
    <name evidence="2" type="ORF">SAMN05216421_0168</name>
</gene>
<dbReference type="RefSeq" id="WP_093391326.1">
    <property type="nucleotide sequence ID" value="NZ_LT629736.1"/>
</dbReference>
<dbReference type="Proteomes" id="UP000243207">
    <property type="component" value="Chromosome I"/>
</dbReference>
<proteinExistence type="predicted"/>
<accession>A0A1H1LHE9</accession>
<dbReference type="STRING" id="487184.SAMN05216421_0168"/>
<name>A0A1H1LHE9_9GAMM</name>
<sequence length="153" mass="17336">MAFGVALLIVWLLLLVRFPRVMLRATGVLLIVAAVFAGGAAFWQWQEGQRVERIDFDIRYDAHACNLAQPIRVRLVNQSGRDAAQISWELHAVQPGYSTNLIDSSSDAATYRTERELAAGEAFEQCLPPPRLRSGYRARDLEYRADRIRVDFD</sequence>
<evidence type="ECO:0000256" key="1">
    <source>
        <dbReference type="SAM" id="Phobius"/>
    </source>
</evidence>
<dbReference type="AlphaFoldDB" id="A0A1H1LHE9"/>
<organism evidence="2 3">
    <name type="scientific">Halopseudomonas xinjiangensis</name>
    <dbReference type="NCBI Taxonomy" id="487184"/>
    <lineage>
        <taxon>Bacteria</taxon>
        <taxon>Pseudomonadati</taxon>
        <taxon>Pseudomonadota</taxon>
        <taxon>Gammaproteobacteria</taxon>
        <taxon>Pseudomonadales</taxon>
        <taxon>Pseudomonadaceae</taxon>
        <taxon>Halopseudomonas</taxon>
    </lineage>
</organism>
<dbReference type="EMBL" id="LT629736">
    <property type="protein sequence ID" value="SDR73455.1"/>
    <property type="molecule type" value="Genomic_DNA"/>
</dbReference>
<reference evidence="3" key="1">
    <citation type="submission" date="2016-10" db="EMBL/GenBank/DDBJ databases">
        <authorList>
            <person name="Varghese N."/>
            <person name="Submissions S."/>
        </authorList>
    </citation>
    <scope>NUCLEOTIDE SEQUENCE [LARGE SCALE GENOMIC DNA]</scope>
    <source>
        <strain evidence="3">NRRL B-51270</strain>
    </source>
</reference>
<dbReference type="OrthoDB" id="7024310at2"/>
<keyword evidence="1" id="KW-0472">Membrane</keyword>
<keyword evidence="1" id="KW-0812">Transmembrane</keyword>